<dbReference type="EMBL" id="VSRR010003617">
    <property type="protein sequence ID" value="MPC36829.1"/>
    <property type="molecule type" value="Genomic_DNA"/>
</dbReference>
<dbReference type="Proteomes" id="UP000324222">
    <property type="component" value="Unassembled WGS sequence"/>
</dbReference>
<accession>A0A5B7EUZ4</accession>
<evidence type="ECO:0000313" key="3">
    <source>
        <dbReference type="Proteomes" id="UP000324222"/>
    </source>
</evidence>
<protein>
    <submittedName>
        <fullName evidence="2">Uncharacterized protein</fullName>
    </submittedName>
</protein>
<feature type="compositionally biased region" description="Basic and acidic residues" evidence="1">
    <location>
        <begin position="95"/>
        <end position="109"/>
    </location>
</feature>
<gene>
    <name evidence="2" type="ORF">E2C01_030296</name>
</gene>
<evidence type="ECO:0000256" key="1">
    <source>
        <dbReference type="SAM" id="MobiDB-lite"/>
    </source>
</evidence>
<name>A0A5B7EUZ4_PORTR</name>
<proteinExistence type="predicted"/>
<dbReference type="AlphaFoldDB" id="A0A5B7EUZ4"/>
<keyword evidence="3" id="KW-1185">Reference proteome</keyword>
<comment type="caution">
    <text evidence="2">The sequence shown here is derived from an EMBL/GenBank/DDBJ whole genome shotgun (WGS) entry which is preliminary data.</text>
</comment>
<evidence type="ECO:0000313" key="2">
    <source>
        <dbReference type="EMBL" id="MPC36829.1"/>
    </source>
</evidence>
<feature type="region of interest" description="Disordered" evidence="1">
    <location>
        <begin position="88"/>
        <end position="116"/>
    </location>
</feature>
<reference evidence="2 3" key="1">
    <citation type="submission" date="2019-05" db="EMBL/GenBank/DDBJ databases">
        <title>Another draft genome of Portunus trituberculatus and its Hox gene families provides insights of decapod evolution.</title>
        <authorList>
            <person name="Jeong J.-H."/>
            <person name="Song I."/>
            <person name="Kim S."/>
            <person name="Choi T."/>
            <person name="Kim D."/>
            <person name="Ryu S."/>
            <person name="Kim W."/>
        </authorList>
    </citation>
    <scope>NUCLEOTIDE SEQUENCE [LARGE SCALE GENOMIC DNA]</scope>
    <source>
        <tissue evidence="2">Muscle</tissue>
    </source>
</reference>
<feature type="region of interest" description="Disordered" evidence="1">
    <location>
        <begin position="1"/>
        <end position="31"/>
    </location>
</feature>
<sequence>MSVHRAGSGHNSRTRTTTELRNNRGEAGLGRVENFTSPAAGHREAHACIYVFMDASSSSTIDVHGSFYVHHPHVQPVPARVLLVDVPETGSSRPRRGDSRFPRRVKDVPPPRPQRT</sequence>
<organism evidence="2 3">
    <name type="scientific">Portunus trituberculatus</name>
    <name type="common">Swimming crab</name>
    <name type="synonym">Neptunus trituberculatus</name>
    <dbReference type="NCBI Taxonomy" id="210409"/>
    <lineage>
        <taxon>Eukaryota</taxon>
        <taxon>Metazoa</taxon>
        <taxon>Ecdysozoa</taxon>
        <taxon>Arthropoda</taxon>
        <taxon>Crustacea</taxon>
        <taxon>Multicrustacea</taxon>
        <taxon>Malacostraca</taxon>
        <taxon>Eumalacostraca</taxon>
        <taxon>Eucarida</taxon>
        <taxon>Decapoda</taxon>
        <taxon>Pleocyemata</taxon>
        <taxon>Brachyura</taxon>
        <taxon>Eubrachyura</taxon>
        <taxon>Portunoidea</taxon>
        <taxon>Portunidae</taxon>
        <taxon>Portuninae</taxon>
        <taxon>Portunus</taxon>
    </lineage>
</organism>